<dbReference type="GO" id="GO:0004813">
    <property type="term" value="F:alanine-tRNA ligase activity"/>
    <property type="evidence" value="ECO:0007669"/>
    <property type="project" value="UniProtKB-EC"/>
</dbReference>
<dbReference type="PROSITE" id="PS50860">
    <property type="entry name" value="AA_TRNA_LIGASE_II_ALA"/>
    <property type="match status" value="1"/>
</dbReference>
<name>A0A974NIK8_PERPY</name>
<comment type="similarity">
    <text evidence="1">Belongs to the class-II aminoacyl-tRNA synthetase family.</text>
</comment>
<keyword evidence="5" id="KW-0547">Nucleotide-binding</keyword>
<dbReference type="Pfam" id="PF01411">
    <property type="entry name" value="tRNA-synt_2c"/>
    <property type="match status" value="1"/>
</dbReference>
<keyword evidence="8" id="KW-0648">Protein biosynthesis</keyword>
<dbReference type="RefSeq" id="WP_040375738.1">
    <property type="nucleotide sequence ID" value="NZ_CP068052.1"/>
</dbReference>
<keyword evidence="11" id="KW-0614">Plasmid</keyword>
<dbReference type="GO" id="GO:0140096">
    <property type="term" value="F:catalytic activity, acting on a protein"/>
    <property type="evidence" value="ECO:0007669"/>
    <property type="project" value="UniProtKB-ARBA"/>
</dbReference>
<evidence type="ECO:0000256" key="7">
    <source>
        <dbReference type="ARBA" id="ARBA00022884"/>
    </source>
</evidence>
<dbReference type="GO" id="GO:0005524">
    <property type="term" value="F:ATP binding"/>
    <property type="evidence" value="ECO:0007669"/>
    <property type="project" value="UniProtKB-KW"/>
</dbReference>
<dbReference type="AlphaFoldDB" id="A0A974NIK8"/>
<dbReference type="Proteomes" id="UP000595254">
    <property type="component" value="Plasmid unnamed"/>
</dbReference>
<geneLocation type="plasmid" evidence="11 12">
    <name>unnamed</name>
</geneLocation>
<evidence type="ECO:0000256" key="6">
    <source>
        <dbReference type="ARBA" id="ARBA00022840"/>
    </source>
</evidence>
<dbReference type="Gene3D" id="3.30.930.10">
    <property type="entry name" value="Bira Bifunctional Protein, Domain 2"/>
    <property type="match status" value="1"/>
</dbReference>
<dbReference type="InterPro" id="IPR018162">
    <property type="entry name" value="Ala-tRNA-ligase_IIc_anticod-bd"/>
</dbReference>
<dbReference type="InterPro" id="IPR050058">
    <property type="entry name" value="Ala-tRNA_ligase"/>
</dbReference>
<dbReference type="GO" id="GO:0002161">
    <property type="term" value="F:aminoacyl-tRNA deacylase activity"/>
    <property type="evidence" value="ECO:0007669"/>
    <property type="project" value="TreeGrafter"/>
</dbReference>
<evidence type="ECO:0000256" key="5">
    <source>
        <dbReference type="ARBA" id="ARBA00022741"/>
    </source>
</evidence>
<sequence>MSEIEELTTAYLDFSKKSNYRIIENKSIIPKDDSTLLLMNSTIALFKKSIQNNEVIPDTALIQDCFRSNGDLNNSSLMLYFKMIGNIAMMDSIDKVLNDLISFFVDICEMPSSQIFGVIHIDDLDLQTAWLESELSGNMVFLKGGENSQYSTRWTYGEGYDFIGRGLTFVYDNPSLLKCCPECDVKCNCSKYIQFGNLIIIESEISDRKYIDTGIGIERLASCNFYNDAYLLPEFKELVDNLVELGFEQDVSKKLINLIRGIFKLIEEEVTPGNKKEGYILKSLIRHLTNEIIIFNDKNVMQIQDVYESIFFIFKNSISEINDKNNIIVIGEMQKYTKSLYKGASQARKFIIKNIDLDDSFLIKKVISTFGLPIFIATAILEDTRE</sequence>
<evidence type="ECO:0000256" key="9">
    <source>
        <dbReference type="ARBA" id="ARBA00023146"/>
    </source>
</evidence>
<evidence type="ECO:0000313" key="11">
    <source>
        <dbReference type="EMBL" id="QQS98416.1"/>
    </source>
</evidence>
<keyword evidence="7" id="KW-0694">RNA-binding</keyword>
<evidence type="ECO:0000256" key="1">
    <source>
        <dbReference type="ARBA" id="ARBA00008226"/>
    </source>
</evidence>
<evidence type="ECO:0000256" key="2">
    <source>
        <dbReference type="ARBA" id="ARBA00013168"/>
    </source>
</evidence>
<dbReference type="PANTHER" id="PTHR11777:SF9">
    <property type="entry name" value="ALANINE--TRNA LIGASE, CYTOPLASMIC"/>
    <property type="match status" value="1"/>
</dbReference>
<dbReference type="EC" id="6.1.1.7" evidence="2"/>
<dbReference type="KEGG" id="ppsr:I6J18_00225"/>
<protein>
    <recommendedName>
        <fullName evidence="2">alanine--tRNA ligase</fullName>
        <ecNumber evidence="2">6.1.1.7</ecNumber>
    </recommendedName>
</protein>
<keyword evidence="9" id="KW-0030">Aminoacyl-tRNA synthetase</keyword>
<dbReference type="PANTHER" id="PTHR11777">
    <property type="entry name" value="ALANYL-TRNA SYNTHETASE"/>
    <property type="match status" value="1"/>
</dbReference>
<evidence type="ECO:0000256" key="3">
    <source>
        <dbReference type="ARBA" id="ARBA00022555"/>
    </source>
</evidence>
<dbReference type="GO" id="GO:0016740">
    <property type="term" value="F:transferase activity"/>
    <property type="evidence" value="ECO:0007669"/>
    <property type="project" value="UniProtKB-ARBA"/>
</dbReference>
<keyword evidence="6" id="KW-0067">ATP-binding</keyword>
<keyword evidence="4" id="KW-0436">Ligase</keyword>
<dbReference type="GO" id="GO:0000049">
    <property type="term" value="F:tRNA binding"/>
    <property type="evidence" value="ECO:0007669"/>
    <property type="project" value="UniProtKB-KW"/>
</dbReference>
<evidence type="ECO:0000313" key="12">
    <source>
        <dbReference type="Proteomes" id="UP000595254"/>
    </source>
</evidence>
<organism evidence="11 12">
    <name type="scientific">Peribacillus psychrosaccharolyticus</name>
    <name type="common">Bacillus psychrosaccharolyticus</name>
    <dbReference type="NCBI Taxonomy" id="1407"/>
    <lineage>
        <taxon>Bacteria</taxon>
        <taxon>Bacillati</taxon>
        <taxon>Bacillota</taxon>
        <taxon>Bacilli</taxon>
        <taxon>Bacillales</taxon>
        <taxon>Bacillaceae</taxon>
        <taxon>Peribacillus</taxon>
    </lineage>
</organism>
<evidence type="ECO:0000259" key="10">
    <source>
        <dbReference type="PROSITE" id="PS50860"/>
    </source>
</evidence>
<dbReference type="EMBL" id="CP068052">
    <property type="protein sequence ID" value="QQS98416.1"/>
    <property type="molecule type" value="Genomic_DNA"/>
</dbReference>
<reference evidence="11 12" key="1">
    <citation type="submission" date="2021-01" db="EMBL/GenBank/DDBJ databases">
        <title>FDA dAtabase for Regulatory Grade micrObial Sequences (FDA-ARGOS): Supporting development and validation of Infectious Disease Dx tests.</title>
        <authorList>
            <person name="Nelson B."/>
            <person name="Plummer A."/>
            <person name="Tallon L."/>
            <person name="Sadzewicz L."/>
            <person name="Zhao X."/>
            <person name="Boylan J."/>
            <person name="Ott S."/>
            <person name="Bowen H."/>
            <person name="Vavikolanu K."/>
            <person name="Mehta A."/>
            <person name="Aluvathingal J."/>
            <person name="Nadendla S."/>
            <person name="Myers T."/>
            <person name="Yan Y."/>
            <person name="Sichtig H."/>
        </authorList>
    </citation>
    <scope>NUCLEOTIDE SEQUENCE [LARGE SCALE GENOMIC DNA]</scope>
    <source>
        <strain evidence="11 12">FDAARGOS_1161</strain>
        <plasmid evidence="11 12">unnamed</plasmid>
    </source>
</reference>
<proteinExistence type="inferred from homology"/>
<keyword evidence="3" id="KW-0820">tRNA-binding</keyword>
<accession>A0A974NIK8</accession>
<dbReference type="InterPro" id="IPR018164">
    <property type="entry name" value="Ala-tRNA-synth_IIc_N"/>
</dbReference>
<dbReference type="SUPFAM" id="SSF55681">
    <property type="entry name" value="Class II aaRS and biotin synthetases"/>
    <property type="match status" value="1"/>
</dbReference>
<dbReference type="InterPro" id="IPR018165">
    <property type="entry name" value="Ala-tRNA-synth_IIc_core"/>
</dbReference>
<dbReference type="InterPro" id="IPR045864">
    <property type="entry name" value="aa-tRNA-synth_II/BPL/LPL"/>
</dbReference>
<feature type="domain" description="Alanyl-transfer RNA synthetases family profile" evidence="10">
    <location>
        <begin position="2"/>
        <end position="386"/>
    </location>
</feature>
<gene>
    <name evidence="11" type="ORF">I6J18_00225</name>
</gene>
<evidence type="ECO:0000256" key="8">
    <source>
        <dbReference type="ARBA" id="ARBA00022917"/>
    </source>
</evidence>
<dbReference type="GO" id="GO:0006419">
    <property type="term" value="P:alanyl-tRNA aminoacylation"/>
    <property type="evidence" value="ECO:0007669"/>
    <property type="project" value="InterPro"/>
</dbReference>
<keyword evidence="12" id="KW-1185">Reference proteome</keyword>
<evidence type="ECO:0000256" key="4">
    <source>
        <dbReference type="ARBA" id="ARBA00022598"/>
    </source>
</evidence>
<dbReference type="GO" id="GO:0005737">
    <property type="term" value="C:cytoplasm"/>
    <property type="evidence" value="ECO:0007669"/>
    <property type="project" value="InterPro"/>
</dbReference>
<dbReference type="SUPFAM" id="SSF101353">
    <property type="entry name" value="Putative anticodon-binding domain of alanyl-tRNA synthetase (AlaRS)"/>
    <property type="match status" value="1"/>
</dbReference>